<proteinExistence type="predicted"/>
<accession>A0A0L6VHV2</accession>
<dbReference type="EMBL" id="LAVV01006397">
    <property type="protein sequence ID" value="KNZ60152.1"/>
    <property type="molecule type" value="Genomic_DNA"/>
</dbReference>
<feature type="region of interest" description="Disordered" evidence="1">
    <location>
        <begin position="1"/>
        <end position="22"/>
    </location>
</feature>
<sequence>MATRTERAESPESSNSSQDALHPGVLNFSCFFPFGTEPPTNPVPEALSSLIRSSQSAPATPFDSPRSESNPKIKEFQNAIQRFLIRILNKITPLLKEGRTMHWYSDKEHFRGLVPFRMERDLLPRIRRTVLELSKAMDLKHLQTASEIEAARRLLYQISIDVTQLKISVCMTWDPSKSSASDDSLQDLPLYYYPDLPWGVDHVRDSIIDLFEIYSKLFQAGSGVADDKQEIVSLVDLMDQMTRDLESPRSAMNGKWRWMVREIEVMDHALVKCLKPRKVRKSNPLEGLEDDKHLEMTQWCPRERMSEMDVRFIERATPIFRLSRLLLNKLSRPTNSKPTLTSRMTLRQLNELYAVTDMMEEDLRIFAQVVLQVRRIPAGHVLKDISSSMKKAPMLLLKHFEALGPDVDQVEIQQGKEWCRTWLAHLDTLVTGCMQYCGFEDSDQWDTESSD</sequence>
<keyword evidence="3" id="KW-1185">Reference proteome</keyword>
<comment type="caution">
    <text evidence="2">The sequence shown here is derived from an EMBL/GenBank/DDBJ whole genome shotgun (WGS) entry which is preliminary data.</text>
</comment>
<evidence type="ECO:0000313" key="3">
    <source>
        <dbReference type="Proteomes" id="UP000037035"/>
    </source>
</evidence>
<dbReference type="OrthoDB" id="2496768at2759"/>
<evidence type="ECO:0000313" key="2">
    <source>
        <dbReference type="EMBL" id="KNZ60152.1"/>
    </source>
</evidence>
<dbReference type="PANTHER" id="PTHR33069">
    <property type="entry name" value="CHROMOSOME 7, WHOLE GENOME SHOTGUN SEQUENCE-RELATED"/>
    <property type="match status" value="1"/>
</dbReference>
<dbReference type="Proteomes" id="UP000037035">
    <property type="component" value="Unassembled WGS sequence"/>
</dbReference>
<feature type="compositionally biased region" description="Basic and acidic residues" evidence="1">
    <location>
        <begin position="1"/>
        <end position="10"/>
    </location>
</feature>
<organism evidence="2 3">
    <name type="scientific">Puccinia sorghi</name>
    <dbReference type="NCBI Taxonomy" id="27349"/>
    <lineage>
        <taxon>Eukaryota</taxon>
        <taxon>Fungi</taxon>
        <taxon>Dikarya</taxon>
        <taxon>Basidiomycota</taxon>
        <taxon>Pucciniomycotina</taxon>
        <taxon>Pucciniomycetes</taxon>
        <taxon>Pucciniales</taxon>
        <taxon>Pucciniaceae</taxon>
        <taxon>Puccinia</taxon>
    </lineage>
</organism>
<dbReference type="VEuPathDB" id="FungiDB:VP01_1603g5"/>
<name>A0A0L6VHV2_9BASI</name>
<reference evidence="2 3" key="1">
    <citation type="submission" date="2015-08" db="EMBL/GenBank/DDBJ databases">
        <title>Next Generation Sequencing and Analysis of the Genome of Puccinia sorghi L Schw, the Causal Agent of Maize Common Rust.</title>
        <authorList>
            <person name="Rochi L."/>
            <person name="Burguener G."/>
            <person name="Darino M."/>
            <person name="Turjanski A."/>
            <person name="Kreff E."/>
            <person name="Dieguez M.J."/>
            <person name="Sacco F."/>
        </authorList>
    </citation>
    <scope>NUCLEOTIDE SEQUENCE [LARGE SCALE GENOMIC DNA]</scope>
    <source>
        <strain evidence="2 3">RO10H11247</strain>
    </source>
</reference>
<feature type="region of interest" description="Disordered" evidence="1">
    <location>
        <begin position="42"/>
        <end position="71"/>
    </location>
</feature>
<protein>
    <submittedName>
        <fullName evidence="2">Uncharacterized protein</fullName>
    </submittedName>
</protein>
<dbReference type="PANTHER" id="PTHR33069:SF3">
    <property type="entry name" value="DYNEIN HEAVY CHAIN TAIL DOMAIN-CONTAINING PROTEIN"/>
    <property type="match status" value="1"/>
</dbReference>
<evidence type="ECO:0000256" key="1">
    <source>
        <dbReference type="SAM" id="MobiDB-lite"/>
    </source>
</evidence>
<dbReference type="AlphaFoldDB" id="A0A0L6VHV2"/>
<gene>
    <name evidence="2" type="ORF">VP01_1603g5</name>
</gene>